<comment type="subunit">
    <text evidence="2 7">Heterodimer of SbcC and SbcD.</text>
</comment>
<organism evidence="10 11">
    <name type="scientific">Knoellia sinensis KCTC 19936</name>
    <dbReference type="NCBI Taxonomy" id="1385520"/>
    <lineage>
        <taxon>Bacteria</taxon>
        <taxon>Bacillati</taxon>
        <taxon>Actinomycetota</taxon>
        <taxon>Actinomycetes</taxon>
        <taxon>Micrococcales</taxon>
        <taxon>Intrasporangiaceae</taxon>
        <taxon>Knoellia</taxon>
    </lineage>
</organism>
<dbReference type="InterPro" id="IPR050535">
    <property type="entry name" value="DNA_Repair-Maintenance_Comp"/>
</dbReference>
<accession>A0A0A0JBH0</accession>
<dbReference type="InterPro" id="IPR004843">
    <property type="entry name" value="Calcineurin-like_PHP"/>
</dbReference>
<keyword evidence="7" id="KW-0233">DNA recombination</keyword>
<evidence type="ECO:0000259" key="8">
    <source>
        <dbReference type="Pfam" id="PF00149"/>
    </source>
</evidence>
<dbReference type="EMBL" id="AVPJ01000004">
    <property type="protein sequence ID" value="KGN33362.1"/>
    <property type="molecule type" value="Genomic_DNA"/>
</dbReference>
<dbReference type="PANTHER" id="PTHR30337">
    <property type="entry name" value="COMPONENT OF ATP-DEPENDENT DSDNA EXONUCLEASE"/>
    <property type="match status" value="1"/>
</dbReference>
<reference evidence="10 11" key="1">
    <citation type="submission" date="2013-08" db="EMBL/GenBank/DDBJ databases">
        <title>The genome sequence of Knoellia sinensis.</title>
        <authorList>
            <person name="Zhu W."/>
            <person name="Wang G."/>
        </authorList>
    </citation>
    <scope>NUCLEOTIDE SEQUENCE [LARGE SCALE GENOMIC DNA]</scope>
    <source>
        <strain evidence="10 11">KCTC 19936</strain>
    </source>
</reference>
<evidence type="ECO:0000256" key="4">
    <source>
        <dbReference type="ARBA" id="ARBA00022722"/>
    </source>
</evidence>
<dbReference type="Proteomes" id="UP000030002">
    <property type="component" value="Unassembled WGS sequence"/>
</dbReference>
<dbReference type="GO" id="GO:0008408">
    <property type="term" value="F:3'-5' exonuclease activity"/>
    <property type="evidence" value="ECO:0007669"/>
    <property type="project" value="InterPro"/>
</dbReference>
<dbReference type="eggNOG" id="COG0420">
    <property type="taxonomic scope" value="Bacteria"/>
</dbReference>
<dbReference type="PANTHER" id="PTHR30337:SF0">
    <property type="entry name" value="NUCLEASE SBCCD SUBUNIT D"/>
    <property type="match status" value="1"/>
</dbReference>
<dbReference type="NCBIfam" id="TIGR00619">
    <property type="entry name" value="sbcd"/>
    <property type="match status" value="1"/>
</dbReference>
<protein>
    <recommendedName>
        <fullName evidence="3 7">Nuclease SbcCD subunit D</fullName>
    </recommendedName>
</protein>
<dbReference type="GO" id="GO:0004519">
    <property type="term" value="F:endonuclease activity"/>
    <property type="evidence" value="ECO:0007669"/>
    <property type="project" value="UniProtKB-KW"/>
</dbReference>
<evidence type="ECO:0000256" key="6">
    <source>
        <dbReference type="ARBA" id="ARBA00022839"/>
    </source>
</evidence>
<keyword evidence="11" id="KW-1185">Reference proteome</keyword>
<evidence type="ECO:0000256" key="5">
    <source>
        <dbReference type="ARBA" id="ARBA00022801"/>
    </source>
</evidence>
<gene>
    <name evidence="7" type="primary">sbcD</name>
    <name evidence="10" type="ORF">N802_15115</name>
</gene>
<dbReference type="InterPro" id="IPR004593">
    <property type="entry name" value="SbcD"/>
</dbReference>
<evidence type="ECO:0000256" key="7">
    <source>
        <dbReference type="RuleBase" id="RU363069"/>
    </source>
</evidence>
<name>A0A0A0JBH0_9MICO</name>
<dbReference type="Pfam" id="PF12320">
    <property type="entry name" value="SbcD_C"/>
    <property type="match status" value="1"/>
</dbReference>
<evidence type="ECO:0000313" key="11">
    <source>
        <dbReference type="Proteomes" id="UP000030002"/>
    </source>
</evidence>
<dbReference type="CDD" id="cd00840">
    <property type="entry name" value="MPP_Mre11_N"/>
    <property type="match status" value="1"/>
</dbReference>
<evidence type="ECO:0000259" key="9">
    <source>
        <dbReference type="Pfam" id="PF12320"/>
    </source>
</evidence>
<comment type="function">
    <text evidence="7">SbcCD cleaves DNA hairpin structures. These structures can inhibit DNA replication and are intermediates in certain DNA recombination reactions. The complex acts as a 3'-&gt;5' double strand exonuclease that can open hairpins. It also has a 5' single-strand endonuclease activity.</text>
</comment>
<feature type="domain" description="Nuclease SbcCD subunit D C-terminal" evidence="9">
    <location>
        <begin position="261"/>
        <end position="348"/>
    </location>
</feature>
<evidence type="ECO:0000256" key="3">
    <source>
        <dbReference type="ARBA" id="ARBA00013365"/>
    </source>
</evidence>
<dbReference type="InterPro" id="IPR041796">
    <property type="entry name" value="Mre11_N"/>
</dbReference>
<dbReference type="AlphaFoldDB" id="A0A0A0JBH0"/>
<evidence type="ECO:0000256" key="1">
    <source>
        <dbReference type="ARBA" id="ARBA00010555"/>
    </source>
</evidence>
<dbReference type="Gene3D" id="3.60.21.10">
    <property type="match status" value="1"/>
</dbReference>
<comment type="caution">
    <text evidence="10">The sequence shown here is derived from an EMBL/GenBank/DDBJ whole genome shotgun (WGS) entry which is preliminary data.</text>
</comment>
<dbReference type="STRING" id="1385520.N802_15115"/>
<dbReference type="InterPro" id="IPR026843">
    <property type="entry name" value="SbcD_C"/>
</dbReference>
<keyword evidence="5 7" id="KW-0378">Hydrolase</keyword>
<dbReference type="GO" id="GO:0006310">
    <property type="term" value="P:DNA recombination"/>
    <property type="evidence" value="ECO:0007669"/>
    <property type="project" value="UniProtKB-KW"/>
</dbReference>
<dbReference type="Pfam" id="PF00149">
    <property type="entry name" value="Metallophos"/>
    <property type="match status" value="1"/>
</dbReference>
<dbReference type="SUPFAM" id="SSF56300">
    <property type="entry name" value="Metallo-dependent phosphatases"/>
    <property type="match status" value="1"/>
</dbReference>
<evidence type="ECO:0000256" key="2">
    <source>
        <dbReference type="ARBA" id="ARBA00011322"/>
    </source>
</evidence>
<proteinExistence type="inferred from homology"/>
<sequence length="392" mass="41291">MRMIHTSDWHLGRAFHQVGLQSAQSAYLDHLVEVVRSESIDAVLVAGDVYDRALPAPDTVAMLSDAVERLIDAGAAVVLSSGNHDSAIRLGFAARLLEKSGLHIRTNLDDIGRPVWVSGVAIHPLPYLEPSLSAGSLGSSERTHAGVLRAAMGRVRDALGAGSAAKSVVMAHAFVTGGATSDSERDIAVGGVAAVPPDVFDGVDYVALGHLHGRQQVAEGVRYSGSPVAMSFSEASHVKGSWIVDLSDASPNVDFVAAPVERPLALLRGTLDELLTDRRHSDAESAWCQVTLTDPIRPLGAMERLRARFPYTLDLRFAPSGSVTTMSAYAASLTERSDLDVCCDFLTHVRGGHGPDAGERGLLGEAVEGARLRRNATAGEGEASSRHTSGAA</sequence>
<feature type="domain" description="Calcineurin-like phosphoesterase" evidence="8">
    <location>
        <begin position="1"/>
        <end position="212"/>
    </location>
</feature>
<keyword evidence="6 7" id="KW-0269">Exonuclease</keyword>
<dbReference type="InterPro" id="IPR029052">
    <property type="entry name" value="Metallo-depent_PP-like"/>
</dbReference>
<keyword evidence="7" id="KW-0235">DNA replication</keyword>
<keyword evidence="7" id="KW-0255">Endonuclease</keyword>
<evidence type="ECO:0000313" key="10">
    <source>
        <dbReference type="EMBL" id="KGN33362.1"/>
    </source>
</evidence>
<dbReference type="GO" id="GO:0006260">
    <property type="term" value="P:DNA replication"/>
    <property type="evidence" value="ECO:0007669"/>
    <property type="project" value="UniProtKB-KW"/>
</dbReference>
<comment type="similarity">
    <text evidence="1 7">Belongs to the SbcD family.</text>
</comment>
<keyword evidence="4 7" id="KW-0540">Nuclease</keyword>